<dbReference type="GO" id="GO:0016791">
    <property type="term" value="F:phosphatase activity"/>
    <property type="evidence" value="ECO:0007669"/>
    <property type="project" value="TreeGrafter"/>
</dbReference>
<dbReference type="PANTHER" id="PTHR11567">
    <property type="entry name" value="ACID PHOSPHATASE-RELATED"/>
    <property type="match status" value="1"/>
</dbReference>
<evidence type="ECO:0000313" key="5">
    <source>
        <dbReference type="Proteomes" id="UP001145021"/>
    </source>
</evidence>
<accession>A0A9W8CLF1</accession>
<protein>
    <recommendedName>
        <fullName evidence="6">Acid phosphatase</fullName>
    </recommendedName>
</protein>
<gene>
    <name evidence="4" type="ORF">LPJ64_000568</name>
</gene>
<name>A0A9W8CLF1_9FUNG</name>
<reference evidence="4" key="1">
    <citation type="submission" date="2022-07" db="EMBL/GenBank/DDBJ databases">
        <title>Phylogenomic reconstructions and comparative analyses of Kickxellomycotina fungi.</title>
        <authorList>
            <person name="Reynolds N.K."/>
            <person name="Stajich J.E."/>
            <person name="Barry K."/>
            <person name="Grigoriev I.V."/>
            <person name="Crous P."/>
            <person name="Smith M.E."/>
        </authorList>
    </citation>
    <scope>NUCLEOTIDE SEQUENCE</scope>
    <source>
        <strain evidence="4">NBRC 105413</strain>
    </source>
</reference>
<dbReference type="CDD" id="cd07061">
    <property type="entry name" value="HP_HAP_like"/>
    <property type="match status" value="1"/>
</dbReference>
<dbReference type="PROSITE" id="PS00778">
    <property type="entry name" value="HIS_ACID_PHOSPHAT_2"/>
    <property type="match status" value="1"/>
</dbReference>
<evidence type="ECO:0000256" key="1">
    <source>
        <dbReference type="ARBA" id="ARBA00005375"/>
    </source>
</evidence>
<dbReference type="Proteomes" id="UP001145021">
    <property type="component" value="Unassembled WGS sequence"/>
</dbReference>
<evidence type="ECO:0000256" key="3">
    <source>
        <dbReference type="SAM" id="SignalP"/>
    </source>
</evidence>
<dbReference type="EMBL" id="JANBOH010000011">
    <property type="protein sequence ID" value="KAJ1648115.1"/>
    <property type="molecule type" value="Genomic_DNA"/>
</dbReference>
<comment type="similarity">
    <text evidence="1">Belongs to the histidine acid phosphatase family.</text>
</comment>
<dbReference type="InterPro" id="IPR029033">
    <property type="entry name" value="His_PPase_superfam"/>
</dbReference>
<dbReference type="SUPFAM" id="SSF53254">
    <property type="entry name" value="Phosphoglycerate mutase-like"/>
    <property type="match status" value="1"/>
</dbReference>
<dbReference type="InterPro" id="IPR000560">
    <property type="entry name" value="His_Pase_clade-2"/>
</dbReference>
<keyword evidence="3" id="KW-0732">Signal</keyword>
<keyword evidence="5" id="KW-1185">Reference proteome</keyword>
<dbReference type="Pfam" id="PF00328">
    <property type="entry name" value="His_Phos_2"/>
    <property type="match status" value="1"/>
</dbReference>
<sequence>MKPLAKFTVALAATALLSLSTVDSADTDASLQSSQPAAGNIMTSSGVNSYAFDDSEYTYCNPGYPTSQTYSTVPDAQLEFVQTVVRHGDRSPVHLIPNDDTSWTCDDVEENIYLHGAGEPEKNNTGSFQQVIEIPRWNQKFGFANQVWQGSCDVGQLTDHGKLQHRTLGNHLRSIYVDKLGFLSKILNRTNEVYARTTYVWRTKNSAESLLGSLWPDRGFAPKAAIPIHTYPSQIETMYGNSDACPALKTIVSEIKKSDIYQQFLKEQGPLMARLAEIFGIDSKSDSGWRDSWDGYFDILNARQCHSMKLPCSHKPETGKDTAPKCATANDVKQVSRNSHFEIVLKFRDHPQAHNFTRLYIGSLWGTLKQQLEDRIAGKTGDLKFALYSGHDSTIIPLLGALRASNRNMLWPPYASNLVFELWKKNSGNRIIRVIYNGQVLKLQDENQWCDLGACPIDTFFNHITKFIPTDISAQCNA</sequence>
<dbReference type="InterPro" id="IPR050645">
    <property type="entry name" value="Histidine_acid_phosphatase"/>
</dbReference>
<dbReference type="PANTHER" id="PTHR11567:SF110">
    <property type="entry name" value="2-PHOSPHOXYLOSE PHOSPHATASE 1"/>
    <property type="match status" value="1"/>
</dbReference>
<comment type="caution">
    <text evidence="4">The sequence shown here is derived from an EMBL/GenBank/DDBJ whole genome shotgun (WGS) entry which is preliminary data.</text>
</comment>
<evidence type="ECO:0008006" key="6">
    <source>
        <dbReference type="Google" id="ProtNLM"/>
    </source>
</evidence>
<organism evidence="4 5">
    <name type="scientific">Coemansia asiatica</name>
    <dbReference type="NCBI Taxonomy" id="1052880"/>
    <lineage>
        <taxon>Eukaryota</taxon>
        <taxon>Fungi</taxon>
        <taxon>Fungi incertae sedis</taxon>
        <taxon>Zoopagomycota</taxon>
        <taxon>Kickxellomycotina</taxon>
        <taxon>Kickxellomycetes</taxon>
        <taxon>Kickxellales</taxon>
        <taxon>Kickxellaceae</taxon>
        <taxon>Coemansia</taxon>
    </lineage>
</organism>
<feature type="signal peptide" evidence="3">
    <location>
        <begin position="1"/>
        <end position="24"/>
    </location>
</feature>
<dbReference type="AlphaFoldDB" id="A0A9W8CLF1"/>
<feature type="chain" id="PRO_5040942831" description="Acid phosphatase" evidence="3">
    <location>
        <begin position="25"/>
        <end position="478"/>
    </location>
</feature>
<proteinExistence type="inferred from homology"/>
<keyword evidence="2" id="KW-0378">Hydrolase</keyword>
<dbReference type="InterPro" id="IPR033379">
    <property type="entry name" value="Acid_Pase_AS"/>
</dbReference>
<dbReference type="Gene3D" id="3.40.50.1240">
    <property type="entry name" value="Phosphoglycerate mutase-like"/>
    <property type="match status" value="1"/>
</dbReference>
<evidence type="ECO:0000313" key="4">
    <source>
        <dbReference type="EMBL" id="KAJ1648115.1"/>
    </source>
</evidence>
<evidence type="ECO:0000256" key="2">
    <source>
        <dbReference type="ARBA" id="ARBA00022801"/>
    </source>
</evidence>
<dbReference type="PROSITE" id="PS00616">
    <property type="entry name" value="HIS_ACID_PHOSPHAT_1"/>
    <property type="match status" value="1"/>
</dbReference>